<reference evidence="1" key="1">
    <citation type="journal article" date="2012" name="PLoS ONE">
        <title>Gene sets for utilization of primary and secondary nutrition supplies in the distal gut of endangered iberian lynx.</title>
        <authorList>
            <person name="Alcaide M."/>
            <person name="Messina E."/>
            <person name="Richter M."/>
            <person name="Bargiela R."/>
            <person name="Peplies J."/>
            <person name="Huws S.A."/>
            <person name="Newbold C.J."/>
            <person name="Golyshin P.N."/>
            <person name="Simon M.A."/>
            <person name="Lopez G."/>
            <person name="Yakimov M.M."/>
            <person name="Ferrer M."/>
        </authorList>
    </citation>
    <scope>NUCLEOTIDE SEQUENCE</scope>
</reference>
<dbReference type="Pfam" id="PF11751">
    <property type="entry name" value="PorP_SprF"/>
    <property type="match status" value="1"/>
</dbReference>
<protein>
    <submittedName>
        <fullName evidence="1">Bacteroidetes-specific putative membrane protein</fullName>
    </submittedName>
</protein>
<dbReference type="NCBIfam" id="TIGR03519">
    <property type="entry name" value="T9SS_PorP_fam"/>
    <property type="match status" value="1"/>
</dbReference>
<evidence type="ECO:0000313" key="1">
    <source>
        <dbReference type="EMBL" id="EJW91798.1"/>
    </source>
</evidence>
<sequence length="300" mass="32827">MGGGMPVRAQQDPVFAHYWLMEPQFNPAAVGRTPQLNILAAFQTHAAGYEDGGSTMYAGVDMAFQIGKTRHGVGALFQNDEFGLFSHKRFSVQYAYHLKLWGGMLSIGLEADMLNETLNGSKADLGDANDPAFPTTDLSGSKFDATAGLYYAHKHWYVGFGAQHFTAPTVLLGETNEMKVKRLFNLTGGYNITLRNSFFTIAPSTLLRYDGSAFRADITAQVKYKHDKKQLFGGITYSPQHSVTGFVGGMFHGVNLSYSYEANTSGLGLGAGQHEITLGYRLGLNLGKKGKNVHRSVRYL</sequence>
<dbReference type="EMBL" id="AMCI01007938">
    <property type="protein sequence ID" value="EJW91798.1"/>
    <property type="molecule type" value="Genomic_DNA"/>
</dbReference>
<organism evidence="1">
    <name type="scientific">gut metagenome</name>
    <dbReference type="NCBI Taxonomy" id="749906"/>
    <lineage>
        <taxon>unclassified sequences</taxon>
        <taxon>metagenomes</taxon>
        <taxon>organismal metagenomes</taxon>
    </lineage>
</organism>
<accession>J9FBI5</accession>
<dbReference type="InterPro" id="IPR019861">
    <property type="entry name" value="PorP/SprF_Bacteroidetes"/>
</dbReference>
<comment type="caution">
    <text evidence="1">The sequence shown here is derived from an EMBL/GenBank/DDBJ whole genome shotgun (WGS) entry which is preliminary data.</text>
</comment>
<dbReference type="AlphaFoldDB" id="J9FBI5"/>
<gene>
    <name evidence="1" type="ORF">EVA_20082</name>
</gene>
<proteinExistence type="predicted"/>
<name>J9FBI5_9ZZZZ</name>